<evidence type="ECO:0000259" key="11">
    <source>
        <dbReference type="Pfam" id="PF13796"/>
    </source>
</evidence>
<evidence type="ECO:0000256" key="2">
    <source>
        <dbReference type="ARBA" id="ARBA00012438"/>
    </source>
</evidence>
<comment type="caution">
    <text evidence="12">The sequence shown here is derived from an EMBL/GenBank/DDBJ whole genome shotgun (WGS) entry which is preliminary data.</text>
</comment>
<dbReference type="PANTHER" id="PTHR24421:SF10">
    <property type="entry name" value="NITRATE_NITRITE SENSOR PROTEIN NARQ"/>
    <property type="match status" value="1"/>
</dbReference>
<keyword evidence="5" id="KW-0547">Nucleotide-binding</keyword>
<dbReference type="Pfam" id="PF13796">
    <property type="entry name" value="Sensor"/>
    <property type="match status" value="1"/>
</dbReference>
<evidence type="ECO:0000256" key="3">
    <source>
        <dbReference type="ARBA" id="ARBA00022553"/>
    </source>
</evidence>
<protein>
    <recommendedName>
        <fullName evidence="2">histidine kinase</fullName>
        <ecNumber evidence="2">2.7.13.3</ecNumber>
    </recommendedName>
</protein>
<dbReference type="EC" id="2.7.13.3" evidence="2"/>
<dbReference type="PANTHER" id="PTHR24421">
    <property type="entry name" value="NITRATE/NITRITE SENSOR PROTEIN NARX-RELATED"/>
    <property type="match status" value="1"/>
</dbReference>
<dbReference type="EMBL" id="BAAANN010000074">
    <property type="protein sequence ID" value="GAA1993796.1"/>
    <property type="molecule type" value="Genomic_DNA"/>
</dbReference>
<accession>A0ABN2SWU8</accession>
<keyword evidence="7" id="KW-0067">ATP-binding</keyword>
<keyword evidence="3" id="KW-0597">Phosphoprotein</keyword>
<proteinExistence type="predicted"/>
<keyword evidence="8" id="KW-0902">Two-component regulatory system</keyword>
<dbReference type="InterPro" id="IPR050482">
    <property type="entry name" value="Sensor_HK_TwoCompSys"/>
</dbReference>
<evidence type="ECO:0000313" key="12">
    <source>
        <dbReference type="EMBL" id="GAA1993796.1"/>
    </source>
</evidence>
<dbReference type="InterPro" id="IPR036890">
    <property type="entry name" value="HATPase_C_sf"/>
</dbReference>
<dbReference type="InterPro" id="IPR011712">
    <property type="entry name" value="Sig_transdc_His_kin_sub3_dim/P"/>
</dbReference>
<feature type="domain" description="Putative sensor" evidence="11">
    <location>
        <begin position="57"/>
        <end position="233"/>
    </location>
</feature>
<feature type="transmembrane region" description="Helical" evidence="9">
    <location>
        <begin position="153"/>
        <end position="178"/>
    </location>
</feature>
<evidence type="ECO:0000259" key="10">
    <source>
        <dbReference type="Pfam" id="PF07730"/>
    </source>
</evidence>
<feature type="transmembrane region" description="Helical" evidence="9">
    <location>
        <begin position="54"/>
        <end position="74"/>
    </location>
</feature>
<keyword evidence="9" id="KW-0812">Transmembrane</keyword>
<evidence type="ECO:0000256" key="8">
    <source>
        <dbReference type="ARBA" id="ARBA00023012"/>
    </source>
</evidence>
<dbReference type="Pfam" id="PF07730">
    <property type="entry name" value="HisKA_3"/>
    <property type="match status" value="1"/>
</dbReference>
<organism evidence="12 13">
    <name type="scientific">Amycolatopsis minnesotensis</name>
    <dbReference type="NCBI Taxonomy" id="337894"/>
    <lineage>
        <taxon>Bacteria</taxon>
        <taxon>Bacillati</taxon>
        <taxon>Actinomycetota</taxon>
        <taxon>Actinomycetes</taxon>
        <taxon>Pseudonocardiales</taxon>
        <taxon>Pseudonocardiaceae</taxon>
        <taxon>Amycolatopsis</taxon>
    </lineage>
</organism>
<evidence type="ECO:0000256" key="5">
    <source>
        <dbReference type="ARBA" id="ARBA00022741"/>
    </source>
</evidence>
<reference evidence="12 13" key="1">
    <citation type="journal article" date="2019" name="Int. J. Syst. Evol. Microbiol.">
        <title>The Global Catalogue of Microorganisms (GCM) 10K type strain sequencing project: providing services to taxonomists for standard genome sequencing and annotation.</title>
        <authorList>
            <consortium name="The Broad Institute Genomics Platform"/>
            <consortium name="The Broad Institute Genome Sequencing Center for Infectious Disease"/>
            <person name="Wu L."/>
            <person name="Ma J."/>
        </authorList>
    </citation>
    <scope>NUCLEOTIDE SEQUENCE [LARGE SCALE GENOMIC DNA]</scope>
    <source>
        <strain evidence="12 13">JCM 14545</strain>
    </source>
</reference>
<evidence type="ECO:0000256" key="7">
    <source>
        <dbReference type="ARBA" id="ARBA00022840"/>
    </source>
</evidence>
<keyword evidence="4" id="KW-0808">Transferase</keyword>
<dbReference type="SUPFAM" id="SSF55874">
    <property type="entry name" value="ATPase domain of HSP90 chaperone/DNA topoisomerase II/histidine kinase"/>
    <property type="match status" value="1"/>
</dbReference>
<keyword evidence="6" id="KW-0418">Kinase</keyword>
<keyword evidence="9" id="KW-1133">Transmembrane helix</keyword>
<evidence type="ECO:0000256" key="1">
    <source>
        <dbReference type="ARBA" id="ARBA00000085"/>
    </source>
</evidence>
<feature type="transmembrane region" description="Helical" evidence="9">
    <location>
        <begin position="198"/>
        <end position="219"/>
    </location>
</feature>
<dbReference type="Proteomes" id="UP001501116">
    <property type="component" value="Unassembled WGS sequence"/>
</dbReference>
<sequence>MATRVDPGGYPGRRRRVARGKLVGVSTQAAAYAPGAVLRRVLTEPARGRFWRELGWLLSSTPLSIVSAVLVLAGTAVGMATSPLFIGLLVLAGVLQLAREFGRAHRALAGRLLGVTATAPPRRPLEPGLWNWIRARVGDGPGWRAFAYLLLRLPVALVELFFTGSFLLYAIAAILYPLLWQAMDGQAMPVFDIRSEHWASSLGYAATGVLVLFATPWLVHGILALDRVLVRALIGRATLAEQLRALFGGAELSERVRDLEVSRAVAVEDTTVKLRRIERDLHDGAQAQLVAVAMKLGSAKDALAESDVDLDQLRALVSSAHAGAKHALVELRDLARGIHPPALDAGLGVALSTLASSAGGGVVVETEIDRRPPPSVETILYFTAAELLTNATKHGGLPARIAVTSPDGLLRLTVHDEGDGGAAVVPGGGLAGLADRVRTVDGTLRIDSPEGGPTVITVDIPLRR</sequence>
<comment type="catalytic activity">
    <reaction evidence="1">
        <text>ATP + protein L-histidine = ADP + protein N-phospho-L-histidine.</text>
        <dbReference type="EC" id="2.7.13.3"/>
    </reaction>
</comment>
<dbReference type="Gene3D" id="1.20.5.1930">
    <property type="match status" value="1"/>
</dbReference>
<evidence type="ECO:0000256" key="4">
    <source>
        <dbReference type="ARBA" id="ARBA00022679"/>
    </source>
</evidence>
<evidence type="ECO:0000256" key="9">
    <source>
        <dbReference type="SAM" id="Phobius"/>
    </source>
</evidence>
<evidence type="ECO:0000313" key="13">
    <source>
        <dbReference type="Proteomes" id="UP001501116"/>
    </source>
</evidence>
<keyword evidence="9" id="KW-0472">Membrane</keyword>
<dbReference type="Gene3D" id="3.30.565.10">
    <property type="entry name" value="Histidine kinase-like ATPase, C-terminal domain"/>
    <property type="match status" value="1"/>
</dbReference>
<evidence type="ECO:0000256" key="6">
    <source>
        <dbReference type="ARBA" id="ARBA00022777"/>
    </source>
</evidence>
<feature type="domain" description="Signal transduction histidine kinase subgroup 3 dimerisation and phosphoacceptor" evidence="10">
    <location>
        <begin position="275"/>
        <end position="343"/>
    </location>
</feature>
<gene>
    <name evidence="12" type="ORF">GCM10009754_86470</name>
</gene>
<name>A0ABN2SWU8_9PSEU</name>
<dbReference type="InterPro" id="IPR025828">
    <property type="entry name" value="Put_sensor_dom"/>
</dbReference>
<keyword evidence="13" id="KW-1185">Reference proteome</keyword>